<dbReference type="PANTHER" id="PTHR43167:SF1">
    <property type="entry name" value="PUTATIVE (AFU_ORTHOLOGUE AFUA_6G01830)-RELATED"/>
    <property type="match status" value="1"/>
</dbReference>
<dbReference type="AlphaFoldDB" id="A0A5C3QN33"/>
<dbReference type="PANTHER" id="PTHR43167">
    <property type="entry name" value="PUTATIVE (AFU_ORTHOLOGUE AFUA_6G01830)-RELATED"/>
    <property type="match status" value="1"/>
</dbReference>
<evidence type="ECO:0000313" key="6">
    <source>
        <dbReference type="Proteomes" id="UP000305067"/>
    </source>
</evidence>
<dbReference type="OrthoDB" id="4863010at2759"/>
<proteinExistence type="inferred from homology"/>
<dbReference type="CDD" id="cd02440">
    <property type="entry name" value="AdoMet_MTases"/>
    <property type="match status" value="1"/>
</dbReference>
<keyword evidence="3" id="KW-0949">S-adenosyl-L-methionine</keyword>
<dbReference type="STRING" id="1884261.A0A5C3QN33"/>
<dbReference type="InterPro" id="IPR002935">
    <property type="entry name" value="SAM_O-MeTrfase"/>
</dbReference>
<protein>
    <submittedName>
        <fullName evidence="5">S-adenosyl-L-methionine-dependent methyltransferase</fullName>
    </submittedName>
</protein>
<evidence type="ECO:0000256" key="4">
    <source>
        <dbReference type="ARBA" id="ARBA00023453"/>
    </source>
</evidence>
<organism evidence="5 6">
    <name type="scientific">Pterulicium gracile</name>
    <dbReference type="NCBI Taxonomy" id="1884261"/>
    <lineage>
        <taxon>Eukaryota</taxon>
        <taxon>Fungi</taxon>
        <taxon>Dikarya</taxon>
        <taxon>Basidiomycota</taxon>
        <taxon>Agaricomycotina</taxon>
        <taxon>Agaricomycetes</taxon>
        <taxon>Agaricomycetidae</taxon>
        <taxon>Agaricales</taxon>
        <taxon>Pleurotineae</taxon>
        <taxon>Pterulaceae</taxon>
        <taxon>Pterulicium</taxon>
    </lineage>
</organism>
<keyword evidence="2 5" id="KW-0808">Transferase</keyword>
<keyword evidence="6" id="KW-1185">Reference proteome</keyword>
<name>A0A5C3QN33_9AGAR</name>
<dbReference type="SUPFAM" id="SSF53335">
    <property type="entry name" value="S-adenosyl-L-methionine-dependent methyltransferases"/>
    <property type="match status" value="1"/>
</dbReference>
<accession>A0A5C3QN33</accession>
<dbReference type="EMBL" id="ML178821">
    <property type="protein sequence ID" value="TFL02987.1"/>
    <property type="molecule type" value="Genomic_DNA"/>
</dbReference>
<evidence type="ECO:0000256" key="2">
    <source>
        <dbReference type="ARBA" id="ARBA00022679"/>
    </source>
</evidence>
<dbReference type="Gene3D" id="3.40.50.150">
    <property type="entry name" value="Vaccinia Virus protein VP39"/>
    <property type="match status" value="1"/>
</dbReference>
<dbReference type="Pfam" id="PF13578">
    <property type="entry name" value="Methyltransf_24"/>
    <property type="match status" value="1"/>
</dbReference>
<gene>
    <name evidence="5" type="ORF">BDV98DRAFT_565180</name>
</gene>
<reference evidence="5 6" key="1">
    <citation type="journal article" date="2019" name="Nat. Ecol. Evol.">
        <title>Megaphylogeny resolves global patterns of mushroom evolution.</title>
        <authorList>
            <person name="Varga T."/>
            <person name="Krizsan K."/>
            <person name="Foldi C."/>
            <person name="Dima B."/>
            <person name="Sanchez-Garcia M."/>
            <person name="Sanchez-Ramirez S."/>
            <person name="Szollosi G.J."/>
            <person name="Szarkandi J.G."/>
            <person name="Papp V."/>
            <person name="Albert L."/>
            <person name="Andreopoulos W."/>
            <person name="Angelini C."/>
            <person name="Antonin V."/>
            <person name="Barry K.W."/>
            <person name="Bougher N.L."/>
            <person name="Buchanan P."/>
            <person name="Buyck B."/>
            <person name="Bense V."/>
            <person name="Catcheside P."/>
            <person name="Chovatia M."/>
            <person name="Cooper J."/>
            <person name="Damon W."/>
            <person name="Desjardin D."/>
            <person name="Finy P."/>
            <person name="Geml J."/>
            <person name="Haridas S."/>
            <person name="Hughes K."/>
            <person name="Justo A."/>
            <person name="Karasinski D."/>
            <person name="Kautmanova I."/>
            <person name="Kiss B."/>
            <person name="Kocsube S."/>
            <person name="Kotiranta H."/>
            <person name="LaButti K.M."/>
            <person name="Lechner B.E."/>
            <person name="Liimatainen K."/>
            <person name="Lipzen A."/>
            <person name="Lukacs Z."/>
            <person name="Mihaltcheva S."/>
            <person name="Morgado L.N."/>
            <person name="Niskanen T."/>
            <person name="Noordeloos M.E."/>
            <person name="Ohm R.A."/>
            <person name="Ortiz-Santana B."/>
            <person name="Ovrebo C."/>
            <person name="Racz N."/>
            <person name="Riley R."/>
            <person name="Savchenko A."/>
            <person name="Shiryaev A."/>
            <person name="Soop K."/>
            <person name="Spirin V."/>
            <person name="Szebenyi C."/>
            <person name="Tomsovsky M."/>
            <person name="Tulloss R.E."/>
            <person name="Uehling J."/>
            <person name="Grigoriev I.V."/>
            <person name="Vagvolgyi C."/>
            <person name="Papp T."/>
            <person name="Martin F.M."/>
            <person name="Miettinen O."/>
            <person name="Hibbett D.S."/>
            <person name="Nagy L.G."/>
        </authorList>
    </citation>
    <scope>NUCLEOTIDE SEQUENCE [LARGE SCALE GENOMIC DNA]</scope>
    <source>
        <strain evidence="5 6">CBS 309.79</strain>
    </source>
</reference>
<evidence type="ECO:0000256" key="3">
    <source>
        <dbReference type="ARBA" id="ARBA00022691"/>
    </source>
</evidence>
<evidence type="ECO:0000256" key="1">
    <source>
        <dbReference type="ARBA" id="ARBA00022603"/>
    </source>
</evidence>
<comment type="similarity">
    <text evidence="4">Belongs to the class I-like SAM-binding methyltransferase superfamily. Cation-dependent O-methyltransferase family.</text>
</comment>
<dbReference type="InterPro" id="IPR029063">
    <property type="entry name" value="SAM-dependent_MTases_sf"/>
</dbReference>
<dbReference type="GO" id="GO:0008171">
    <property type="term" value="F:O-methyltransferase activity"/>
    <property type="evidence" value="ECO:0007669"/>
    <property type="project" value="InterPro"/>
</dbReference>
<sequence>MADKFIALEQDKCLFVYNLLRANNAKTVVEIGTSFGVSTVYLALAVGQNHPGGGAKVIATEYEKEKVKAARGHWEEAGEDVVKVIELREGDLRETLKDGLPDEIDFLLLDIWAPMAAPALELVKGKLKKGAIIITDNTITAEARYKDLLAVLRDPKGAFRSVTLPYKGGMEMSVYLP</sequence>
<dbReference type="PROSITE" id="PS51682">
    <property type="entry name" value="SAM_OMT_I"/>
    <property type="match status" value="1"/>
</dbReference>
<dbReference type="Proteomes" id="UP000305067">
    <property type="component" value="Unassembled WGS sequence"/>
</dbReference>
<dbReference type="GO" id="GO:0032259">
    <property type="term" value="P:methylation"/>
    <property type="evidence" value="ECO:0007669"/>
    <property type="project" value="UniProtKB-KW"/>
</dbReference>
<evidence type="ECO:0000313" key="5">
    <source>
        <dbReference type="EMBL" id="TFL02987.1"/>
    </source>
</evidence>
<keyword evidence="1 5" id="KW-0489">Methyltransferase</keyword>